<dbReference type="AlphaFoldDB" id="A0A8H4AK47"/>
<feature type="region of interest" description="Disordered" evidence="1">
    <location>
        <begin position="1"/>
        <end position="89"/>
    </location>
</feature>
<keyword evidence="3" id="KW-1185">Reference proteome</keyword>
<feature type="compositionally biased region" description="Basic residues" evidence="1">
    <location>
        <begin position="17"/>
        <end position="49"/>
    </location>
</feature>
<evidence type="ECO:0000313" key="3">
    <source>
        <dbReference type="Proteomes" id="UP000439903"/>
    </source>
</evidence>
<feature type="compositionally biased region" description="Basic and acidic residues" evidence="1">
    <location>
        <begin position="53"/>
        <end position="66"/>
    </location>
</feature>
<evidence type="ECO:0000313" key="2">
    <source>
        <dbReference type="EMBL" id="KAF0505660.1"/>
    </source>
</evidence>
<sequence length="89" mass="10204">MRRQLEDLHINQTKMGKAMKKMSSKPKSSIHKTKSKSRTKKKKSSKRINARIISDKSFLDSSDSKNDNTTSSENELETKYLGLDKDKSI</sequence>
<accession>A0A8H4AK47</accession>
<dbReference type="EMBL" id="WTPW01000497">
    <property type="protein sequence ID" value="KAF0505660.1"/>
    <property type="molecule type" value="Genomic_DNA"/>
</dbReference>
<name>A0A8H4AK47_GIGMA</name>
<gene>
    <name evidence="2" type="ORF">F8M41_019310</name>
</gene>
<dbReference type="Proteomes" id="UP000439903">
    <property type="component" value="Unassembled WGS sequence"/>
</dbReference>
<comment type="caution">
    <text evidence="2">The sequence shown here is derived from an EMBL/GenBank/DDBJ whole genome shotgun (WGS) entry which is preliminary data.</text>
</comment>
<proteinExistence type="predicted"/>
<feature type="compositionally biased region" description="Basic and acidic residues" evidence="1">
    <location>
        <begin position="76"/>
        <end position="89"/>
    </location>
</feature>
<protein>
    <submittedName>
        <fullName evidence="2">Uncharacterized protein</fullName>
    </submittedName>
</protein>
<reference evidence="2 3" key="1">
    <citation type="journal article" date="2019" name="Environ. Microbiol.">
        <title>At the nexus of three kingdoms: the genome of the mycorrhizal fungus Gigaspora margarita provides insights into plant, endobacterial and fungal interactions.</title>
        <authorList>
            <person name="Venice F."/>
            <person name="Ghignone S."/>
            <person name="Salvioli di Fossalunga A."/>
            <person name="Amselem J."/>
            <person name="Novero M."/>
            <person name="Xianan X."/>
            <person name="Sedzielewska Toro K."/>
            <person name="Morin E."/>
            <person name="Lipzen A."/>
            <person name="Grigoriev I.V."/>
            <person name="Henrissat B."/>
            <person name="Martin F.M."/>
            <person name="Bonfante P."/>
        </authorList>
    </citation>
    <scope>NUCLEOTIDE SEQUENCE [LARGE SCALE GENOMIC DNA]</scope>
    <source>
        <strain evidence="2 3">BEG34</strain>
    </source>
</reference>
<evidence type="ECO:0000256" key="1">
    <source>
        <dbReference type="SAM" id="MobiDB-lite"/>
    </source>
</evidence>
<organism evidence="2 3">
    <name type="scientific">Gigaspora margarita</name>
    <dbReference type="NCBI Taxonomy" id="4874"/>
    <lineage>
        <taxon>Eukaryota</taxon>
        <taxon>Fungi</taxon>
        <taxon>Fungi incertae sedis</taxon>
        <taxon>Mucoromycota</taxon>
        <taxon>Glomeromycotina</taxon>
        <taxon>Glomeromycetes</taxon>
        <taxon>Diversisporales</taxon>
        <taxon>Gigasporaceae</taxon>
        <taxon>Gigaspora</taxon>
    </lineage>
</organism>